<proteinExistence type="predicted"/>
<dbReference type="EMBL" id="PUHZ01000026">
    <property type="protein sequence ID" value="PQO41552.1"/>
    <property type="molecule type" value="Genomic_DNA"/>
</dbReference>
<feature type="transmembrane region" description="Helical" evidence="1">
    <location>
        <begin position="73"/>
        <end position="103"/>
    </location>
</feature>
<dbReference type="EMBL" id="PUIB01000029">
    <property type="protein sequence ID" value="PQO26864.1"/>
    <property type="molecule type" value="Genomic_DNA"/>
</dbReference>
<dbReference type="Proteomes" id="UP000237819">
    <property type="component" value="Unassembled WGS sequence"/>
</dbReference>
<protein>
    <submittedName>
        <fullName evidence="2">Uncharacterized protein</fullName>
    </submittedName>
</protein>
<evidence type="ECO:0000313" key="5">
    <source>
        <dbReference type="Proteomes" id="UP000239388"/>
    </source>
</evidence>
<feature type="transmembrane region" description="Helical" evidence="1">
    <location>
        <begin position="41"/>
        <end position="61"/>
    </location>
</feature>
<evidence type="ECO:0000256" key="1">
    <source>
        <dbReference type="SAM" id="Phobius"/>
    </source>
</evidence>
<feature type="transmembrane region" description="Helical" evidence="1">
    <location>
        <begin position="144"/>
        <end position="163"/>
    </location>
</feature>
<dbReference type="RefSeq" id="WP_105339376.1">
    <property type="nucleotide sequence ID" value="NZ_PUHZ01000026.1"/>
</dbReference>
<gene>
    <name evidence="3" type="ORF">C5Y93_31065</name>
    <name evidence="2" type="ORF">C5Y98_29270</name>
</gene>
<evidence type="ECO:0000313" key="3">
    <source>
        <dbReference type="EMBL" id="PQO41552.1"/>
    </source>
</evidence>
<keyword evidence="1" id="KW-0472">Membrane</keyword>
<dbReference type="AlphaFoldDB" id="A0A2S8F4L2"/>
<dbReference type="Proteomes" id="UP000239388">
    <property type="component" value="Unassembled WGS sequence"/>
</dbReference>
<reference evidence="4 5" key="1">
    <citation type="submission" date="2018-02" db="EMBL/GenBank/DDBJ databases">
        <title>Comparative genomes isolates from brazilian mangrove.</title>
        <authorList>
            <person name="Araujo J.E."/>
            <person name="Taketani R.G."/>
            <person name="Silva M.C.P."/>
            <person name="Loureco M.V."/>
            <person name="Andreote F.D."/>
        </authorList>
    </citation>
    <scope>NUCLEOTIDE SEQUENCE [LARGE SCALE GENOMIC DNA]</scope>
    <source>
        <strain evidence="2 5">NAP PRIS-MGV</strain>
        <strain evidence="3 4">Nap-Phe MGV</strain>
    </source>
</reference>
<name>A0A2S8F4L2_9BACT</name>
<keyword evidence="1" id="KW-1133">Transmembrane helix</keyword>
<evidence type="ECO:0000313" key="2">
    <source>
        <dbReference type="EMBL" id="PQO26864.1"/>
    </source>
</evidence>
<comment type="caution">
    <text evidence="2">The sequence shown here is derived from an EMBL/GenBank/DDBJ whole genome shotgun (WGS) entry which is preliminary data.</text>
</comment>
<evidence type="ECO:0000313" key="4">
    <source>
        <dbReference type="Proteomes" id="UP000237819"/>
    </source>
</evidence>
<sequence length="186" mass="19719">MTETPDNPYASPQTTDAVIDATPPGRVSAYEWYRAPTSSGLFYGALIGAVLIIIMYLRVVLMETDNPAMLLTVVLIGAMVGVVIGSLLGGLSGAAIGMIAVAVRRMKWRAGVHLLSCLFFSPLLFAGPLSALGNASGSIFDVRFQFFLLITAAGGIGHGFLLFGRLCSVAKTDEQESRSSSEDRID</sequence>
<accession>A0A2S8F4L2</accession>
<feature type="transmembrane region" description="Helical" evidence="1">
    <location>
        <begin position="110"/>
        <end position="132"/>
    </location>
</feature>
<organism evidence="2 5">
    <name type="scientific">Blastopirellula marina</name>
    <dbReference type="NCBI Taxonomy" id="124"/>
    <lineage>
        <taxon>Bacteria</taxon>
        <taxon>Pseudomonadati</taxon>
        <taxon>Planctomycetota</taxon>
        <taxon>Planctomycetia</taxon>
        <taxon>Pirellulales</taxon>
        <taxon>Pirellulaceae</taxon>
        <taxon>Blastopirellula</taxon>
    </lineage>
</organism>
<keyword evidence="1" id="KW-0812">Transmembrane</keyword>
<dbReference type="OrthoDB" id="9921507at2"/>